<feature type="compositionally biased region" description="Low complexity" evidence="12">
    <location>
        <begin position="1133"/>
        <end position="1143"/>
    </location>
</feature>
<dbReference type="GO" id="GO:0005634">
    <property type="term" value="C:nucleus"/>
    <property type="evidence" value="ECO:0007669"/>
    <property type="project" value="TreeGrafter"/>
</dbReference>
<keyword evidence="10" id="KW-0539">Nucleus</keyword>
<comment type="subcellular location">
    <subcellularLocation>
        <location evidence="1">Nucleus</location>
    </subcellularLocation>
</comment>
<comment type="caution">
    <text evidence="15">The sequence shown here is derived from an EMBL/GenBank/DDBJ whole genome shotgun (WGS) entry which is preliminary data.</text>
</comment>
<dbReference type="Gene3D" id="1.20.120.850">
    <property type="entry name" value="SWI2/SNF2 ATPases, N-terminal domain"/>
    <property type="match status" value="1"/>
</dbReference>
<comment type="similarity">
    <text evidence="2">Belongs to the SNF2/RAD54 helicase family.</text>
</comment>
<feature type="compositionally biased region" description="Basic residues" evidence="12">
    <location>
        <begin position="654"/>
        <end position="672"/>
    </location>
</feature>
<dbReference type="InterPro" id="IPR014001">
    <property type="entry name" value="Helicase_ATP-bd"/>
</dbReference>
<feature type="compositionally biased region" description="Basic and acidic residues" evidence="12">
    <location>
        <begin position="1157"/>
        <end position="1176"/>
    </location>
</feature>
<dbReference type="InterPro" id="IPR027417">
    <property type="entry name" value="P-loop_NTPase"/>
</dbReference>
<dbReference type="Gene3D" id="3.40.50.10810">
    <property type="entry name" value="Tandem AAA-ATPase domain"/>
    <property type="match status" value="1"/>
</dbReference>
<feature type="compositionally biased region" description="Low complexity" evidence="12">
    <location>
        <begin position="210"/>
        <end position="227"/>
    </location>
</feature>
<feature type="compositionally biased region" description="Polar residues" evidence="12">
    <location>
        <begin position="266"/>
        <end position="275"/>
    </location>
</feature>
<evidence type="ECO:0000256" key="11">
    <source>
        <dbReference type="SAM" id="Coils"/>
    </source>
</evidence>
<feature type="region of interest" description="Disordered" evidence="12">
    <location>
        <begin position="1387"/>
        <end position="1427"/>
    </location>
</feature>
<evidence type="ECO:0000256" key="5">
    <source>
        <dbReference type="ARBA" id="ARBA00022801"/>
    </source>
</evidence>
<evidence type="ECO:0008006" key="17">
    <source>
        <dbReference type="Google" id="ProtNLM"/>
    </source>
</evidence>
<dbReference type="InterPro" id="IPR058951">
    <property type="entry name" value="WHD_Rad26_CSB-like"/>
</dbReference>
<evidence type="ECO:0000256" key="6">
    <source>
        <dbReference type="ARBA" id="ARBA00022806"/>
    </source>
</evidence>
<keyword evidence="16" id="KW-1185">Reference proteome</keyword>
<dbReference type="GO" id="GO:0016787">
    <property type="term" value="F:hydrolase activity"/>
    <property type="evidence" value="ECO:0007669"/>
    <property type="project" value="UniProtKB-KW"/>
</dbReference>
<feature type="compositionally biased region" description="Acidic residues" evidence="12">
    <location>
        <begin position="631"/>
        <end position="645"/>
    </location>
</feature>
<dbReference type="Pfam" id="PF25875">
    <property type="entry name" value="WHD_Rad26_CSB"/>
    <property type="match status" value="1"/>
</dbReference>
<feature type="compositionally biased region" description="Basic and acidic residues" evidence="12">
    <location>
        <begin position="513"/>
        <end position="526"/>
    </location>
</feature>
<feature type="compositionally biased region" description="Basic and acidic residues" evidence="12">
    <location>
        <begin position="186"/>
        <end position="195"/>
    </location>
</feature>
<dbReference type="Gene3D" id="3.40.50.300">
    <property type="entry name" value="P-loop containing nucleotide triphosphate hydrolases"/>
    <property type="match status" value="1"/>
</dbReference>
<dbReference type="GO" id="GO:0005524">
    <property type="term" value="F:ATP binding"/>
    <property type="evidence" value="ECO:0007669"/>
    <property type="project" value="InterPro"/>
</dbReference>
<evidence type="ECO:0000256" key="8">
    <source>
        <dbReference type="ARBA" id="ARBA00023125"/>
    </source>
</evidence>
<proteinExistence type="inferred from homology"/>
<dbReference type="PROSITE" id="PS51194">
    <property type="entry name" value="HELICASE_CTER"/>
    <property type="match status" value="1"/>
</dbReference>
<dbReference type="InterPro" id="IPR049730">
    <property type="entry name" value="SNF2/RAD54-like_C"/>
</dbReference>
<evidence type="ECO:0000259" key="14">
    <source>
        <dbReference type="PROSITE" id="PS51194"/>
    </source>
</evidence>
<dbReference type="SMART" id="SM00490">
    <property type="entry name" value="HELICc"/>
    <property type="match status" value="1"/>
</dbReference>
<feature type="region of interest" description="Disordered" evidence="12">
    <location>
        <begin position="1"/>
        <end position="47"/>
    </location>
</feature>
<dbReference type="GO" id="GO:0006283">
    <property type="term" value="P:transcription-coupled nucleotide-excision repair"/>
    <property type="evidence" value="ECO:0007669"/>
    <property type="project" value="TreeGrafter"/>
</dbReference>
<dbReference type="InterPro" id="IPR000330">
    <property type="entry name" value="SNF2_N"/>
</dbReference>
<dbReference type="Pfam" id="PF00176">
    <property type="entry name" value="SNF2-rel_dom"/>
    <property type="match status" value="1"/>
</dbReference>
<feature type="region of interest" description="Disordered" evidence="12">
    <location>
        <begin position="566"/>
        <end position="601"/>
    </location>
</feature>
<feature type="compositionally biased region" description="Basic and acidic residues" evidence="12">
    <location>
        <begin position="254"/>
        <end position="265"/>
    </location>
</feature>
<evidence type="ECO:0000256" key="12">
    <source>
        <dbReference type="SAM" id="MobiDB-lite"/>
    </source>
</evidence>
<dbReference type="OrthoDB" id="413460at2759"/>
<feature type="region of interest" description="Disordered" evidence="12">
    <location>
        <begin position="149"/>
        <end position="196"/>
    </location>
</feature>
<evidence type="ECO:0000256" key="2">
    <source>
        <dbReference type="ARBA" id="ARBA00007025"/>
    </source>
</evidence>
<feature type="region of interest" description="Disordered" evidence="12">
    <location>
        <begin position="617"/>
        <end position="695"/>
    </location>
</feature>
<protein>
    <recommendedName>
        <fullName evidence="17">DNA excision repair protein ERCC-6</fullName>
    </recommendedName>
</protein>
<dbReference type="PROSITE" id="PS51192">
    <property type="entry name" value="HELICASE_ATP_BIND_1"/>
    <property type="match status" value="1"/>
</dbReference>
<sequence length="1497" mass="167861">MDQRPCPISHVTSDTNAQGDHGQLTPSNMDMDIDDSNSNGSPSTGQDIVAHTLDSLLGVGVVDQDVLERDIIAKANRAMDAKEGEIDKKRLEKTRKAANKLQLEIRKLENNRKKLKRGSVALNNLEDKIAGLTEDLAQLETDEQDILDRIRARKTGQPVSGKSRRSAGTTSQFPGASVSKSNVGQHEGESHRDFLIRTGKITPFASISGLEKSSTGSSASLSAPSSSGFKLVGNTTDSSPMSHVKLRRPSWSLIDKDARTKEKTPQRSQHQQQQGYVLPERTSKRKALSRISKVKVEENDDKSLVSSYIKDEDMIHSSLVHSEYEDKVDIKLEDEHQIRIKSEDDENVKIELKEEYEFKIKPEDEEKVKIKLEEEYELNVKSEDEEKLDIKHEEDYELDIKSEDGEKVDIKFEDLDDFKSEIKDENIDMEHLADSDDDYKSELKDEEVDIKHLTNSDDEFKPTFKDEESDEADASLSNDEYKPELKDEDSLGALDVSDDDDYQIDADYDDLELERKPKRERSEKGDGGAAYKFLCEDDGDELHYQTRLSEWARKRRHLRWRVHHPTSSMETDMEESWDDPEQKLDPSIEMTMPHPTLPDAELEGRYRIPGDIYSNLGSGMHNRSGQVKEENDSEGISEFLDDDSLSDGRGGNKSSKKRKTKGKAKAKNRGRTAGRAGQRTGLYDDDDNSESPEKTAVSELIDRISSNGHILVTTYAGLRIHAPQLLRKAWSYIVLDEGHKIRNPDAAITLTCKQFRTPHRIILSGTPIQNNLNELWSLFDFVFPGRLGTLPVFQSQFAIPINLGGYANASNIQVQTAYKCAVVLRDLINPYLLRRMKADVASDMPKKSEQVLFCKLTAPQRKAYEDFLKSDALTSIMERKRHALYGIDLVRKICNHADILTRDPRMNKRKTGSSSNGGSRIIDTNAEDEDDYGDYRKSGKMVVVKALLELWKKENHRVLLFSQTRTMLDILEKFIRKEGYEYRRMDGTTPIQNRMGLVDEFNARDDIYVFLLTTKVGGLGVNLTGANRVIIFDPDWNPSTDVQARERAWRLGQTKEVTIYRLMTSGTIEEKIYHRQIFKQFLTNKILKDPKQKRFFKSHDMADLFKLEAEDAVGTETGGIFRGSELVVKENASSRSKGSSSDRSIGRSGGRSRSSRRGGDNIEDIERMDGVRKVERFQSSADQSREGMDGTLPGGVYGSGREGRTDEDEDQGLSFRPSGEASSSRTGSKDKQPEGAETDVLKSLFEMSGVHSALRHDEIMDSAKQEHLIVEREATRVAERAMAALKESRKRRRRQDLDIPTWTGKSGLAGAPRAFVEQQQQGKKPRFGTTNTFNSSVSARLAGEHGKSGGFGTAAGIGGTGSASASSTSGSSSLLAGMLERKRLEQGGGIGRNAGSATATSSQSSSPRIESLSITSDNDRGAPVLREGTREHLITRIRDFMLDHGGRVQSSDLVGHFQDSLSDEEQVVFKKMLRGIASLEKDEHSGQGWWKLKADYY</sequence>
<evidence type="ECO:0000256" key="9">
    <source>
        <dbReference type="ARBA" id="ARBA00023204"/>
    </source>
</evidence>
<organism evidence="15 16">
    <name type="scientific">Lunasporangiospora selenospora</name>
    <dbReference type="NCBI Taxonomy" id="979761"/>
    <lineage>
        <taxon>Eukaryota</taxon>
        <taxon>Fungi</taxon>
        <taxon>Fungi incertae sedis</taxon>
        <taxon>Mucoromycota</taxon>
        <taxon>Mortierellomycotina</taxon>
        <taxon>Mortierellomycetes</taxon>
        <taxon>Mortierellales</taxon>
        <taxon>Mortierellaceae</taxon>
        <taxon>Lunasporangiospora</taxon>
    </lineage>
</organism>
<dbReference type="GO" id="GO:0008094">
    <property type="term" value="F:ATP-dependent activity, acting on DNA"/>
    <property type="evidence" value="ECO:0007669"/>
    <property type="project" value="TreeGrafter"/>
</dbReference>
<gene>
    <name evidence="15" type="ORF">BGW38_000769</name>
</gene>
<feature type="compositionally biased region" description="Low complexity" evidence="12">
    <location>
        <begin position="1396"/>
        <end position="1406"/>
    </location>
</feature>
<keyword evidence="7" id="KW-0067">ATP-binding</keyword>
<keyword evidence="11" id="KW-0175">Coiled coil</keyword>
<evidence type="ECO:0000256" key="10">
    <source>
        <dbReference type="ARBA" id="ARBA00023242"/>
    </source>
</evidence>
<feature type="region of interest" description="Disordered" evidence="12">
    <location>
        <begin position="210"/>
        <end position="286"/>
    </location>
</feature>
<evidence type="ECO:0000313" key="16">
    <source>
        <dbReference type="Proteomes" id="UP000780801"/>
    </source>
</evidence>
<keyword evidence="4" id="KW-0227">DNA damage</keyword>
<dbReference type="InterPro" id="IPR001650">
    <property type="entry name" value="Helicase_C-like"/>
</dbReference>
<keyword evidence="3" id="KW-0547">Nucleotide-binding</keyword>
<feature type="compositionally biased region" description="Basic and acidic residues" evidence="12">
    <location>
        <begin position="448"/>
        <end position="466"/>
    </location>
</feature>
<dbReference type="InterPro" id="IPR038718">
    <property type="entry name" value="SNF2-like_sf"/>
</dbReference>
<dbReference type="InterPro" id="IPR050496">
    <property type="entry name" value="SNF2_RAD54_helicase_repair"/>
</dbReference>
<dbReference type="CDD" id="cd18793">
    <property type="entry name" value="SF2_C_SNF"/>
    <property type="match status" value="1"/>
</dbReference>
<evidence type="ECO:0000256" key="7">
    <source>
        <dbReference type="ARBA" id="ARBA00022840"/>
    </source>
</evidence>
<feature type="domain" description="Helicase C-terminal" evidence="14">
    <location>
        <begin position="943"/>
        <end position="1102"/>
    </location>
</feature>
<dbReference type="PANTHER" id="PTHR45629">
    <property type="entry name" value="SNF2/RAD54 FAMILY MEMBER"/>
    <property type="match status" value="1"/>
</dbReference>
<feature type="coiled-coil region" evidence="11">
    <location>
        <begin position="72"/>
        <end position="149"/>
    </location>
</feature>
<evidence type="ECO:0000256" key="3">
    <source>
        <dbReference type="ARBA" id="ARBA00022741"/>
    </source>
</evidence>
<evidence type="ECO:0000256" key="4">
    <source>
        <dbReference type="ARBA" id="ARBA00022763"/>
    </source>
</evidence>
<name>A0A9P6FUD7_9FUNG</name>
<evidence type="ECO:0000313" key="15">
    <source>
        <dbReference type="EMBL" id="KAF9582018.1"/>
    </source>
</evidence>
<reference evidence="15" key="1">
    <citation type="journal article" date="2020" name="Fungal Divers.">
        <title>Resolving the Mortierellaceae phylogeny through synthesis of multi-gene phylogenetics and phylogenomics.</title>
        <authorList>
            <person name="Vandepol N."/>
            <person name="Liber J."/>
            <person name="Desiro A."/>
            <person name="Na H."/>
            <person name="Kennedy M."/>
            <person name="Barry K."/>
            <person name="Grigoriev I.V."/>
            <person name="Miller A.N."/>
            <person name="O'Donnell K."/>
            <person name="Stajich J.E."/>
            <person name="Bonito G."/>
        </authorList>
    </citation>
    <scope>NUCLEOTIDE SEQUENCE</scope>
    <source>
        <strain evidence="15">KOD1015</strain>
    </source>
</reference>
<feature type="region of interest" description="Disordered" evidence="12">
    <location>
        <begin position="448"/>
        <end position="530"/>
    </location>
</feature>
<feature type="domain" description="Helicase ATP-binding" evidence="13">
    <location>
        <begin position="698"/>
        <end position="785"/>
    </location>
</feature>
<dbReference type="Proteomes" id="UP000780801">
    <property type="component" value="Unassembled WGS sequence"/>
</dbReference>
<dbReference type="FunFam" id="3.40.50.10810:FF:000094">
    <property type="entry name" value="DNA excision repair protein ERCC-6"/>
    <property type="match status" value="1"/>
</dbReference>
<feature type="compositionally biased region" description="Polar residues" evidence="12">
    <location>
        <begin position="1317"/>
        <end position="1333"/>
    </location>
</feature>
<keyword evidence="5" id="KW-0378">Hydrolase</keyword>
<feature type="compositionally biased region" description="Polar residues" evidence="12">
    <location>
        <begin position="166"/>
        <end position="184"/>
    </location>
</feature>
<keyword evidence="8" id="KW-0238">DNA-binding</keyword>
<feature type="compositionally biased region" description="Basic and acidic residues" evidence="12">
    <location>
        <begin position="479"/>
        <end position="489"/>
    </location>
</feature>
<keyword evidence="9" id="KW-0234">DNA repair</keyword>
<keyword evidence="6" id="KW-0347">Helicase</keyword>
<dbReference type="Pfam" id="PF00271">
    <property type="entry name" value="Helicase_C"/>
    <property type="match status" value="1"/>
</dbReference>
<dbReference type="SUPFAM" id="SSF52540">
    <property type="entry name" value="P-loop containing nucleoside triphosphate hydrolases"/>
    <property type="match status" value="2"/>
</dbReference>
<feature type="region of interest" description="Disordered" evidence="12">
    <location>
        <begin position="1286"/>
        <end position="1333"/>
    </location>
</feature>
<dbReference type="CDD" id="cd22254">
    <property type="entry name" value="CSB_WHD"/>
    <property type="match status" value="1"/>
</dbReference>
<dbReference type="EMBL" id="JAABOA010001223">
    <property type="protein sequence ID" value="KAF9582018.1"/>
    <property type="molecule type" value="Genomic_DNA"/>
</dbReference>
<feature type="region of interest" description="Disordered" evidence="12">
    <location>
        <begin position="1129"/>
        <end position="1236"/>
    </location>
</feature>
<feature type="region of interest" description="Disordered" evidence="12">
    <location>
        <begin position="905"/>
        <end position="925"/>
    </location>
</feature>
<dbReference type="PANTHER" id="PTHR45629:SF7">
    <property type="entry name" value="DNA EXCISION REPAIR PROTEIN ERCC-6-RELATED"/>
    <property type="match status" value="1"/>
</dbReference>
<feature type="compositionally biased region" description="Acidic residues" evidence="12">
    <location>
        <begin position="496"/>
        <end position="512"/>
    </location>
</feature>
<evidence type="ECO:0000259" key="13">
    <source>
        <dbReference type="PROSITE" id="PS51192"/>
    </source>
</evidence>
<evidence type="ECO:0000256" key="1">
    <source>
        <dbReference type="ARBA" id="ARBA00004123"/>
    </source>
</evidence>
<accession>A0A9P6FUD7</accession>